<dbReference type="InterPro" id="IPR045104">
    <property type="entry name" value="Alfin"/>
</dbReference>
<dbReference type="PANTHER" id="PTHR12321:SF154">
    <property type="entry name" value="PHD FINGER PROTEIN ALFIN-LIKE"/>
    <property type="match status" value="1"/>
</dbReference>
<dbReference type="PROSITE" id="PS51257">
    <property type="entry name" value="PROKAR_LIPOPROTEIN"/>
    <property type="match status" value="1"/>
</dbReference>
<dbReference type="GO" id="GO:0008270">
    <property type="term" value="F:zinc ion binding"/>
    <property type="evidence" value="ECO:0007669"/>
    <property type="project" value="UniProtKB-KW"/>
</dbReference>
<dbReference type="SMART" id="SM00249">
    <property type="entry name" value="PHD"/>
    <property type="match status" value="1"/>
</dbReference>
<keyword evidence="5 9" id="KW-0862">Zinc</keyword>
<dbReference type="InterPro" id="IPR013083">
    <property type="entry name" value="Znf_RING/FYVE/PHD"/>
</dbReference>
<comment type="domain">
    <text evidence="9">The PHD-type zinc finger mediates the binding to H3K4me3.</text>
</comment>
<evidence type="ECO:0000256" key="7">
    <source>
        <dbReference type="ARBA" id="ARBA00023163"/>
    </source>
</evidence>
<dbReference type="GO" id="GO:0005634">
    <property type="term" value="C:nucleus"/>
    <property type="evidence" value="ECO:0007669"/>
    <property type="project" value="UniProtKB-SubCell"/>
</dbReference>
<keyword evidence="3 9" id="KW-0479">Metal-binding</keyword>
<dbReference type="InterPro" id="IPR019786">
    <property type="entry name" value="Zinc_finger_PHD-type_CS"/>
</dbReference>
<dbReference type="EMBL" id="CM003530">
    <property type="protein sequence ID" value="RCV18085.1"/>
    <property type="molecule type" value="Genomic_DNA"/>
</dbReference>
<dbReference type="STRING" id="4555.A0A368QJD6"/>
<evidence type="ECO:0000256" key="2">
    <source>
        <dbReference type="ARBA" id="ARBA00010445"/>
    </source>
</evidence>
<dbReference type="OrthoDB" id="784962at2759"/>
<organism evidence="11">
    <name type="scientific">Setaria italica</name>
    <name type="common">Foxtail millet</name>
    <name type="synonym">Panicum italicum</name>
    <dbReference type="NCBI Taxonomy" id="4555"/>
    <lineage>
        <taxon>Eukaryota</taxon>
        <taxon>Viridiplantae</taxon>
        <taxon>Streptophyta</taxon>
        <taxon>Embryophyta</taxon>
        <taxon>Tracheophyta</taxon>
        <taxon>Spermatophyta</taxon>
        <taxon>Magnoliopsida</taxon>
        <taxon>Liliopsida</taxon>
        <taxon>Poales</taxon>
        <taxon>Poaceae</taxon>
        <taxon>PACMAD clade</taxon>
        <taxon>Panicoideae</taxon>
        <taxon>Panicodae</taxon>
        <taxon>Paniceae</taxon>
        <taxon>Cenchrinae</taxon>
        <taxon>Setaria</taxon>
    </lineage>
</organism>
<dbReference type="GO" id="GO:0006355">
    <property type="term" value="P:regulation of DNA-templated transcription"/>
    <property type="evidence" value="ECO:0007669"/>
    <property type="project" value="UniProtKB-UniRule"/>
</dbReference>
<evidence type="ECO:0000259" key="10">
    <source>
        <dbReference type="PROSITE" id="PS50016"/>
    </source>
</evidence>
<evidence type="ECO:0000313" key="11">
    <source>
        <dbReference type="EMBL" id="RCV18085.1"/>
    </source>
</evidence>
<reference evidence="11" key="2">
    <citation type="submission" date="2015-07" db="EMBL/GenBank/DDBJ databases">
        <authorList>
            <person name="Noorani M."/>
        </authorList>
    </citation>
    <scope>NUCLEOTIDE SEQUENCE</scope>
    <source>
        <strain evidence="11">Yugu1</strain>
    </source>
</reference>
<evidence type="ECO:0000256" key="5">
    <source>
        <dbReference type="ARBA" id="ARBA00022833"/>
    </source>
</evidence>
<dbReference type="Gene3D" id="3.30.40.10">
    <property type="entry name" value="Zinc/RING finger domain, C3HC4 (zinc finger)"/>
    <property type="match status" value="1"/>
</dbReference>
<keyword evidence="6 9" id="KW-0805">Transcription regulation</keyword>
<keyword evidence="9" id="KW-0539">Nucleus</keyword>
<comment type="similarity">
    <text evidence="2 9">Belongs to the Alfin family.</text>
</comment>
<keyword evidence="9" id="KW-0156">Chromatin regulator</keyword>
<reference evidence="11" key="1">
    <citation type="journal article" date="2012" name="Nat. Biotechnol.">
        <title>Reference genome sequence of the model plant Setaria.</title>
        <authorList>
            <person name="Bennetzen J.L."/>
            <person name="Schmutz J."/>
            <person name="Wang H."/>
            <person name="Percifield R."/>
            <person name="Hawkins J."/>
            <person name="Pontaroli A.C."/>
            <person name="Estep M."/>
            <person name="Feng L."/>
            <person name="Vaughn J.N."/>
            <person name="Grimwood J."/>
            <person name="Jenkins J."/>
            <person name="Barry K."/>
            <person name="Lindquist E."/>
            <person name="Hellsten U."/>
            <person name="Deshpande S."/>
            <person name="Wang X."/>
            <person name="Wu X."/>
            <person name="Mitros T."/>
            <person name="Triplett J."/>
            <person name="Yang X."/>
            <person name="Ye C.Y."/>
            <person name="Mauro-Herrera M."/>
            <person name="Wang L."/>
            <person name="Li P."/>
            <person name="Sharma M."/>
            <person name="Sharma R."/>
            <person name="Ronald P.C."/>
            <person name="Panaud O."/>
            <person name="Kellogg E.A."/>
            <person name="Brutnell T.P."/>
            <person name="Doust A.N."/>
            <person name="Tuskan G.A."/>
            <person name="Rokhsar D."/>
            <person name="Devos K.M."/>
        </authorList>
    </citation>
    <scope>NUCLEOTIDE SEQUENCE [LARGE SCALE GENOMIC DNA]</scope>
    <source>
        <strain evidence="11">Yugu1</strain>
    </source>
</reference>
<name>A0A368QJD6_SETIT</name>
<dbReference type="GO" id="GO:0006325">
    <property type="term" value="P:chromatin organization"/>
    <property type="evidence" value="ECO:0007669"/>
    <property type="project" value="UniProtKB-UniRule"/>
</dbReference>
<sequence length="252" mass="28910">MDSRPPLLTAAGTYSSLACGQLAINVPMEEAGMRRPRIPLSPSNRSVPCYAPEIKAFREFTHRRVGLIRALTEGMRSLYLYGNYNDAIWWEVRQPGPEELLLGINLARGNMSRIKWMQHIAMLCDAWLINIAFSSAQNMTAEQRERLFHRINSLQTVHTAFLASDTYRRLCREEEKVSRPAAEQNDQTEGEGTDEIICIRCNGRYRANAFWICCDVCKQWYHGKCVKIRAKQADQMKKYECPECLSEKSGHS</sequence>
<evidence type="ECO:0000256" key="8">
    <source>
        <dbReference type="PROSITE-ProRule" id="PRU00146"/>
    </source>
</evidence>
<comment type="subcellular location">
    <subcellularLocation>
        <location evidence="9">Nucleus</location>
    </subcellularLocation>
</comment>
<feature type="domain" description="PHD-type" evidence="10">
    <location>
        <begin position="195"/>
        <end position="247"/>
    </location>
</feature>
<comment type="function">
    <text evidence="1 9">Histone-binding component that specifically recognizes H3 tails trimethylated on 'Lys-4' (H3K4me3), which mark transcription start sites of virtually all active genes.</text>
</comment>
<keyword evidence="4 8" id="KW-0863">Zinc-finger</keyword>
<dbReference type="PROSITE" id="PS01359">
    <property type="entry name" value="ZF_PHD_1"/>
    <property type="match status" value="1"/>
</dbReference>
<gene>
    <name evidence="11" type="ORF">SETIT_3G272000v2</name>
</gene>
<dbReference type="InterPro" id="IPR021998">
    <property type="entry name" value="Alfin_N"/>
</dbReference>
<dbReference type="Pfam" id="PF00628">
    <property type="entry name" value="PHD"/>
    <property type="match status" value="1"/>
</dbReference>
<protein>
    <recommendedName>
        <fullName evidence="9">PHD finger protein ALFIN-LIKE</fullName>
    </recommendedName>
</protein>
<dbReference type="InterPro" id="IPR019787">
    <property type="entry name" value="Znf_PHD-finger"/>
</dbReference>
<dbReference type="Pfam" id="PF12165">
    <property type="entry name" value="Alfin"/>
    <property type="match status" value="1"/>
</dbReference>
<evidence type="ECO:0000256" key="1">
    <source>
        <dbReference type="ARBA" id="ARBA00002232"/>
    </source>
</evidence>
<proteinExistence type="inferred from homology"/>
<evidence type="ECO:0000256" key="6">
    <source>
        <dbReference type="ARBA" id="ARBA00023015"/>
    </source>
</evidence>
<keyword evidence="7 9" id="KW-0804">Transcription</keyword>
<dbReference type="PANTHER" id="PTHR12321">
    <property type="entry name" value="CPG BINDING PROTEIN"/>
    <property type="match status" value="1"/>
</dbReference>
<dbReference type="GO" id="GO:0042393">
    <property type="term" value="F:histone binding"/>
    <property type="evidence" value="ECO:0007669"/>
    <property type="project" value="UniProtKB-UniRule"/>
</dbReference>
<dbReference type="InterPro" id="IPR011011">
    <property type="entry name" value="Znf_FYVE_PHD"/>
</dbReference>
<dbReference type="InterPro" id="IPR001965">
    <property type="entry name" value="Znf_PHD"/>
</dbReference>
<evidence type="ECO:0000256" key="3">
    <source>
        <dbReference type="ARBA" id="ARBA00022723"/>
    </source>
</evidence>
<dbReference type="SUPFAM" id="SSF57903">
    <property type="entry name" value="FYVE/PHD zinc finger"/>
    <property type="match status" value="1"/>
</dbReference>
<evidence type="ECO:0000256" key="4">
    <source>
        <dbReference type="ARBA" id="ARBA00022771"/>
    </source>
</evidence>
<accession>A0A368QJD6</accession>
<comment type="subunit">
    <text evidence="9">Interacts with H3K4me3 and to a lesser extent with H3K4me2.</text>
</comment>
<dbReference type="PROSITE" id="PS50016">
    <property type="entry name" value="ZF_PHD_2"/>
    <property type="match status" value="1"/>
</dbReference>
<evidence type="ECO:0000256" key="9">
    <source>
        <dbReference type="RuleBase" id="RU369089"/>
    </source>
</evidence>
<dbReference type="AlphaFoldDB" id="A0A368QJD6"/>